<comment type="catalytic activity">
    <reaction evidence="18 19">
        <text>ATP + H2O = ADP + phosphate + H(+)</text>
        <dbReference type="Rhea" id="RHEA:13065"/>
        <dbReference type="ChEBI" id="CHEBI:15377"/>
        <dbReference type="ChEBI" id="CHEBI:15378"/>
        <dbReference type="ChEBI" id="CHEBI:30616"/>
        <dbReference type="ChEBI" id="CHEBI:43474"/>
        <dbReference type="ChEBI" id="CHEBI:456216"/>
        <dbReference type="EC" id="3.6.4.12"/>
    </reaction>
</comment>
<sequence length="496" mass="54420">MTTPSSGATLVLVSIYHDYTIIRGYPGTGKSVSVVALVQVLVLMGKSVLLTAYTHSAVDNILLKLKAKGVDFLRLGRRSRIHPELHGYADEILTSSFTDVTQLADFYASKAVVATTCLAVNHVLFSKRRFDVCIVDEAAQVLLPACTAPLLCADKFVLVGDSQQLPPVVQSTQARSMGLTETVFSILERGGNQDCCSSLTLQYRMAAPIMRLANAITYNGQLQCASDALQDARLHLPYFQETKVTGLPDWLRTAVQPEQSVLLLDTAGSACEQECSLGIQNTGELHITAAIVATLLQLGVLGVDIGVIAPYRAQVRLLQESLTQKTRDFITSRQIEITDQKNEDKNSGHLLASDDADTSDGTVPYNEIKNSCRDGVDSVKRVDCKEPITTQKVLEESKKVEINTVDQYQGRDKLVIIYSCVRSCTDPKKAGELLRDERRLNVALTRAQRKLIVIGNVKTLMMYEPLDKLVSVLGEEQIIKMDAQDGWQSCFSKSSS</sequence>
<evidence type="ECO:0000256" key="13">
    <source>
        <dbReference type="ARBA" id="ARBA00023014"/>
    </source>
</evidence>
<evidence type="ECO:0000259" key="21">
    <source>
        <dbReference type="Pfam" id="PF13087"/>
    </source>
</evidence>
<keyword evidence="10 19" id="KW-0347">Helicase</keyword>
<keyword evidence="17 19" id="KW-0511">Multifunctional enzyme</keyword>
<dbReference type="GO" id="GO:0017116">
    <property type="term" value="F:single-stranded DNA helicase activity"/>
    <property type="evidence" value="ECO:0007669"/>
    <property type="project" value="UniProtKB-UniRule"/>
</dbReference>
<keyword evidence="16 19" id="KW-0539">Nucleus</keyword>
<keyword evidence="12 19" id="KW-0408">Iron</keyword>
<accession>A0A8B7N617</accession>
<evidence type="ECO:0000256" key="15">
    <source>
        <dbReference type="ARBA" id="ARBA00023204"/>
    </source>
</evidence>
<dbReference type="GO" id="GO:0005524">
    <property type="term" value="F:ATP binding"/>
    <property type="evidence" value="ECO:0007669"/>
    <property type="project" value="UniProtKB-UniRule"/>
</dbReference>
<evidence type="ECO:0000256" key="16">
    <source>
        <dbReference type="ARBA" id="ARBA00023242"/>
    </source>
</evidence>
<keyword evidence="5 19" id="KW-0540">Nuclease</keyword>
<evidence type="ECO:0000256" key="14">
    <source>
        <dbReference type="ARBA" id="ARBA00023125"/>
    </source>
</evidence>
<evidence type="ECO:0000313" key="22">
    <source>
        <dbReference type="Proteomes" id="UP000694843"/>
    </source>
</evidence>
<evidence type="ECO:0000256" key="4">
    <source>
        <dbReference type="ARBA" id="ARBA00022705"/>
    </source>
</evidence>
<dbReference type="InterPro" id="IPR047187">
    <property type="entry name" value="SF1_C_Upf1"/>
</dbReference>
<dbReference type="GeneID" id="108666648"/>
<dbReference type="GO" id="GO:0033567">
    <property type="term" value="P:DNA replication, Okazaki fragment processing"/>
    <property type="evidence" value="ECO:0007669"/>
    <property type="project" value="UniProtKB-UniRule"/>
</dbReference>
<evidence type="ECO:0000256" key="3">
    <source>
        <dbReference type="ARBA" id="ARBA00022485"/>
    </source>
</evidence>
<evidence type="ECO:0000256" key="2">
    <source>
        <dbReference type="ARBA" id="ARBA00007913"/>
    </source>
</evidence>
<dbReference type="GO" id="GO:0071932">
    <property type="term" value="P:replication fork reversal"/>
    <property type="evidence" value="ECO:0007669"/>
    <property type="project" value="TreeGrafter"/>
</dbReference>
<keyword evidence="3 19" id="KW-0004">4Fe-4S</keyword>
<dbReference type="GO" id="GO:0005694">
    <property type="term" value="C:chromosome"/>
    <property type="evidence" value="ECO:0007669"/>
    <property type="project" value="UniProtKB-SubCell"/>
</dbReference>
<evidence type="ECO:0000256" key="7">
    <source>
        <dbReference type="ARBA" id="ARBA00022741"/>
    </source>
</evidence>
<dbReference type="Proteomes" id="UP000694843">
    <property type="component" value="Unplaced"/>
</dbReference>
<dbReference type="RefSeq" id="XP_018009050.1">
    <property type="nucleotide sequence ID" value="XM_018153561.2"/>
</dbReference>
<dbReference type="GO" id="GO:0051539">
    <property type="term" value="F:4 iron, 4 sulfur cluster binding"/>
    <property type="evidence" value="ECO:0007669"/>
    <property type="project" value="UniProtKB-UniRule"/>
</dbReference>
<evidence type="ECO:0000256" key="5">
    <source>
        <dbReference type="ARBA" id="ARBA00022722"/>
    </source>
</evidence>
<dbReference type="PANTHER" id="PTHR10887">
    <property type="entry name" value="DNA2/NAM7 HELICASE FAMILY"/>
    <property type="match status" value="1"/>
</dbReference>
<dbReference type="AlphaFoldDB" id="A0A8B7N617"/>
<evidence type="ECO:0000256" key="10">
    <source>
        <dbReference type="ARBA" id="ARBA00022806"/>
    </source>
</evidence>
<dbReference type="InterPro" id="IPR041677">
    <property type="entry name" value="DNA2/NAM7_AAA_11"/>
</dbReference>
<comment type="subcellular location">
    <subcellularLocation>
        <location evidence="19">Nucleus</location>
    </subcellularLocation>
    <subcellularLocation>
        <location evidence="19">Chromosome</location>
    </subcellularLocation>
</comment>
<dbReference type="GO" id="GO:0046872">
    <property type="term" value="F:metal ion binding"/>
    <property type="evidence" value="ECO:0007669"/>
    <property type="project" value="UniProtKB-UniRule"/>
</dbReference>
<dbReference type="GO" id="GO:0003677">
    <property type="term" value="F:DNA binding"/>
    <property type="evidence" value="ECO:0007669"/>
    <property type="project" value="UniProtKB-UniRule"/>
</dbReference>
<dbReference type="GO" id="GO:0005737">
    <property type="term" value="C:cytoplasm"/>
    <property type="evidence" value="ECO:0007669"/>
    <property type="project" value="TreeGrafter"/>
</dbReference>
<evidence type="ECO:0000256" key="6">
    <source>
        <dbReference type="ARBA" id="ARBA00022723"/>
    </source>
</evidence>
<evidence type="ECO:0000256" key="17">
    <source>
        <dbReference type="ARBA" id="ARBA00023268"/>
    </source>
</evidence>
<evidence type="ECO:0000256" key="19">
    <source>
        <dbReference type="RuleBase" id="RU367041"/>
    </source>
</evidence>
<dbReference type="EC" id="3.6.4.12" evidence="19"/>
<dbReference type="Gene3D" id="3.40.50.300">
    <property type="entry name" value="P-loop containing nucleotide triphosphate hydrolases"/>
    <property type="match status" value="2"/>
</dbReference>
<dbReference type="EC" id="3.1.-.-" evidence="19"/>
<keyword evidence="11 19" id="KW-0067">ATP-binding</keyword>
<dbReference type="InterPro" id="IPR041679">
    <property type="entry name" value="DNA2/NAM7-like_C"/>
</dbReference>
<dbReference type="KEGG" id="hazt:108666648"/>
<protein>
    <recommendedName>
        <fullName evidence="19">DNA replication ATP-dependent helicase/nuclease</fullName>
        <ecNumber evidence="19">3.1.-.-</ecNumber>
        <ecNumber evidence="19">3.6.4.12</ecNumber>
    </recommendedName>
</protein>
<evidence type="ECO:0000313" key="23">
    <source>
        <dbReference type="RefSeq" id="XP_018009050.1"/>
    </source>
</evidence>
<dbReference type="OMA" id="MEVEINT"/>
<feature type="domain" description="DNA2/NAM7 helicase helicase" evidence="20">
    <location>
        <begin position="19"/>
        <end position="90"/>
    </location>
</feature>
<keyword evidence="8 19" id="KW-0227">DNA damage</keyword>
<feature type="domain" description="DNA2/NAM7 helicase-like C-terminal" evidence="21">
    <location>
        <begin position="181"/>
        <end position="328"/>
    </location>
</feature>
<keyword evidence="6 19" id="KW-0479">Metal-binding</keyword>
<evidence type="ECO:0000256" key="9">
    <source>
        <dbReference type="ARBA" id="ARBA00022801"/>
    </source>
</evidence>
<evidence type="ECO:0000256" key="12">
    <source>
        <dbReference type="ARBA" id="ARBA00023004"/>
    </source>
</evidence>
<keyword evidence="14 19" id="KW-0238">DNA-binding</keyword>
<dbReference type="SUPFAM" id="SSF52540">
    <property type="entry name" value="P-loop containing nucleoside triphosphate hydrolases"/>
    <property type="match status" value="1"/>
</dbReference>
<dbReference type="InterPro" id="IPR045055">
    <property type="entry name" value="DNA2/NAM7-like"/>
</dbReference>
<evidence type="ECO:0000256" key="11">
    <source>
        <dbReference type="ARBA" id="ARBA00022840"/>
    </source>
</evidence>
<keyword evidence="9 19" id="KW-0378">Hydrolase</keyword>
<dbReference type="Pfam" id="PF13087">
    <property type="entry name" value="AAA_12"/>
    <property type="match status" value="2"/>
</dbReference>
<dbReference type="OrthoDB" id="306218at2759"/>
<evidence type="ECO:0000256" key="1">
    <source>
        <dbReference type="ARBA" id="ARBA00001966"/>
    </source>
</evidence>
<dbReference type="GO" id="GO:0017108">
    <property type="term" value="F:5'-flap endonuclease activity"/>
    <property type="evidence" value="ECO:0007669"/>
    <property type="project" value="UniProtKB-UniRule"/>
</dbReference>
<feature type="domain" description="DNA2/NAM7 helicase helicase" evidence="20">
    <location>
        <begin position="107"/>
        <end position="171"/>
    </location>
</feature>
<proteinExistence type="inferred from homology"/>
<comment type="similarity">
    <text evidence="2 19">Belongs to the DNA2/NAM7 helicase family.</text>
</comment>
<dbReference type="Pfam" id="PF13086">
    <property type="entry name" value="AAA_11"/>
    <property type="match status" value="2"/>
</dbReference>
<keyword evidence="22" id="KW-1185">Reference proteome</keyword>
<reference evidence="23" key="1">
    <citation type="submission" date="2025-08" db="UniProtKB">
        <authorList>
            <consortium name="RefSeq"/>
        </authorList>
    </citation>
    <scope>IDENTIFICATION</scope>
    <source>
        <tissue evidence="23">Whole organism</tissue>
    </source>
</reference>
<keyword evidence="19" id="KW-0158">Chromosome</keyword>
<dbReference type="CDD" id="cd18808">
    <property type="entry name" value="SF1_C_Upf1"/>
    <property type="match status" value="1"/>
</dbReference>
<evidence type="ECO:0000256" key="18">
    <source>
        <dbReference type="ARBA" id="ARBA00047995"/>
    </source>
</evidence>
<dbReference type="FunFam" id="3.40.50.300:FF:000721">
    <property type="entry name" value="DNA replication ATP-dependent helicase/nuclease DNA2"/>
    <property type="match status" value="1"/>
</dbReference>
<keyword evidence="15 19" id="KW-0234">DNA repair</keyword>
<keyword evidence="4 19" id="KW-0235">DNA replication</keyword>
<dbReference type="InterPro" id="IPR027417">
    <property type="entry name" value="P-loop_NTPase"/>
</dbReference>
<keyword evidence="7 19" id="KW-0547">Nucleotide-binding</keyword>
<comment type="cofactor">
    <cofactor evidence="1">
        <name>[4Fe-4S] cluster</name>
        <dbReference type="ChEBI" id="CHEBI:49883"/>
    </cofactor>
</comment>
<gene>
    <name evidence="23" type="primary">LOC108666648</name>
</gene>
<dbReference type="GO" id="GO:0006281">
    <property type="term" value="P:DNA repair"/>
    <property type="evidence" value="ECO:0007669"/>
    <property type="project" value="UniProtKB-KW"/>
</dbReference>
<organism evidence="22 23">
    <name type="scientific">Hyalella azteca</name>
    <name type="common">Amphipod</name>
    <dbReference type="NCBI Taxonomy" id="294128"/>
    <lineage>
        <taxon>Eukaryota</taxon>
        <taxon>Metazoa</taxon>
        <taxon>Ecdysozoa</taxon>
        <taxon>Arthropoda</taxon>
        <taxon>Crustacea</taxon>
        <taxon>Multicrustacea</taxon>
        <taxon>Malacostraca</taxon>
        <taxon>Eumalacostraca</taxon>
        <taxon>Peracarida</taxon>
        <taxon>Amphipoda</taxon>
        <taxon>Senticaudata</taxon>
        <taxon>Talitrida</taxon>
        <taxon>Talitroidea</taxon>
        <taxon>Hyalellidae</taxon>
        <taxon>Hyalella</taxon>
    </lineage>
</organism>
<dbReference type="GO" id="GO:0005634">
    <property type="term" value="C:nucleus"/>
    <property type="evidence" value="ECO:0007669"/>
    <property type="project" value="UniProtKB-SubCell"/>
</dbReference>
<dbReference type="PANTHER" id="PTHR10887:SF433">
    <property type="entry name" value="DNA REPLICATION ATP-DEPENDENT HELICASE_NUCLEASE DNA2"/>
    <property type="match status" value="1"/>
</dbReference>
<evidence type="ECO:0000256" key="8">
    <source>
        <dbReference type="ARBA" id="ARBA00022763"/>
    </source>
</evidence>
<name>A0A8B7N617_HYAAZ</name>
<evidence type="ECO:0000259" key="20">
    <source>
        <dbReference type="Pfam" id="PF13086"/>
    </source>
</evidence>
<comment type="function">
    <text evidence="19">Key enzyme involved in DNA replication and DNA repair. Involved in Okazaki fragments processing by cleaving long flaps that escape FEN1: flaps that are longer than 27 nucleotides are coated by replication protein A complex (RPA), leading to recruit DNA2 which cleaves the flap until it is too short to bind RPA and becomes a substrate for FEN1. Also involved in 5'-end resection of DNA during double-strand break (DSB) repair by mediating the cleavage of 5'-ssDNA.</text>
</comment>
<keyword evidence="13 19" id="KW-0411">Iron-sulfur</keyword>
<feature type="domain" description="DNA2/NAM7 helicase-like C-terminal" evidence="21">
    <location>
        <begin position="394"/>
        <end position="457"/>
    </location>
</feature>